<evidence type="ECO:0000313" key="1">
    <source>
        <dbReference type="EMBL" id="KAK5965960.1"/>
    </source>
</evidence>
<name>A0AAN8EWQ4_TRICO</name>
<protein>
    <submittedName>
        <fullName evidence="1">Uncharacterized protein</fullName>
    </submittedName>
</protein>
<dbReference type="EMBL" id="WIXE01024050">
    <property type="protein sequence ID" value="KAK5965960.1"/>
    <property type="molecule type" value="Genomic_DNA"/>
</dbReference>
<dbReference type="AlphaFoldDB" id="A0AAN8EWQ4"/>
<reference evidence="1 2" key="1">
    <citation type="submission" date="2019-10" db="EMBL/GenBank/DDBJ databases">
        <title>Assembly and Annotation for the nematode Trichostrongylus colubriformis.</title>
        <authorList>
            <person name="Martin J."/>
        </authorList>
    </citation>
    <scope>NUCLEOTIDE SEQUENCE [LARGE SCALE GENOMIC DNA]</scope>
    <source>
        <strain evidence="1">G859</strain>
        <tissue evidence="1">Whole worm</tissue>
    </source>
</reference>
<accession>A0AAN8EWQ4</accession>
<organism evidence="1 2">
    <name type="scientific">Trichostrongylus colubriformis</name>
    <name type="common">Black scour worm</name>
    <dbReference type="NCBI Taxonomy" id="6319"/>
    <lineage>
        <taxon>Eukaryota</taxon>
        <taxon>Metazoa</taxon>
        <taxon>Ecdysozoa</taxon>
        <taxon>Nematoda</taxon>
        <taxon>Chromadorea</taxon>
        <taxon>Rhabditida</taxon>
        <taxon>Rhabditina</taxon>
        <taxon>Rhabditomorpha</taxon>
        <taxon>Strongyloidea</taxon>
        <taxon>Trichostrongylidae</taxon>
        <taxon>Trichostrongylus</taxon>
    </lineage>
</organism>
<keyword evidence="2" id="KW-1185">Reference proteome</keyword>
<evidence type="ECO:0000313" key="2">
    <source>
        <dbReference type="Proteomes" id="UP001331761"/>
    </source>
</evidence>
<comment type="caution">
    <text evidence="1">The sequence shown here is derived from an EMBL/GenBank/DDBJ whole genome shotgun (WGS) entry which is preliminary data.</text>
</comment>
<dbReference type="Proteomes" id="UP001331761">
    <property type="component" value="Unassembled WGS sequence"/>
</dbReference>
<sequence length="74" mass="8513">MSGFDEADALAGTDNVEQSYLALKKRYDDGDRNVELLWRLTRATIEVGEMQSDLKKKREYVLEGKKDNPLSAYR</sequence>
<proteinExistence type="predicted"/>
<gene>
    <name evidence="1" type="ORF">GCK32_011377</name>
</gene>